<dbReference type="PANTHER" id="PTHR47160">
    <property type="entry name" value="PUTATIVE-RELATED"/>
    <property type="match status" value="1"/>
</dbReference>
<proteinExistence type="predicted"/>
<feature type="domain" description="MULE transposase" evidence="1">
    <location>
        <begin position="135"/>
        <end position="231"/>
    </location>
</feature>
<name>A0A2S2NGB9_SCHGA</name>
<dbReference type="InterPro" id="IPR018289">
    <property type="entry name" value="MULE_transposase_dom"/>
</dbReference>
<dbReference type="Pfam" id="PF10551">
    <property type="entry name" value="MULE"/>
    <property type="match status" value="1"/>
</dbReference>
<dbReference type="EMBL" id="GGMR01003598">
    <property type="protein sequence ID" value="MBY16217.1"/>
    <property type="molecule type" value="Transcribed_RNA"/>
</dbReference>
<evidence type="ECO:0000313" key="2">
    <source>
        <dbReference type="EMBL" id="MBY16217.1"/>
    </source>
</evidence>
<dbReference type="PANTHER" id="PTHR47160:SF10">
    <property type="entry name" value="MULE TRANSPOSASE DOMAIN-CONTAINING PROTEIN"/>
    <property type="match status" value="1"/>
</dbReference>
<organism evidence="2">
    <name type="scientific">Schizaphis graminum</name>
    <name type="common">Green bug aphid</name>
    <dbReference type="NCBI Taxonomy" id="13262"/>
    <lineage>
        <taxon>Eukaryota</taxon>
        <taxon>Metazoa</taxon>
        <taxon>Ecdysozoa</taxon>
        <taxon>Arthropoda</taxon>
        <taxon>Hexapoda</taxon>
        <taxon>Insecta</taxon>
        <taxon>Pterygota</taxon>
        <taxon>Neoptera</taxon>
        <taxon>Paraneoptera</taxon>
        <taxon>Hemiptera</taxon>
        <taxon>Sternorrhyncha</taxon>
        <taxon>Aphidomorpha</taxon>
        <taxon>Aphidoidea</taxon>
        <taxon>Aphididae</taxon>
        <taxon>Aphidini</taxon>
        <taxon>Schizaphis</taxon>
    </lineage>
</organism>
<evidence type="ECO:0000259" key="1">
    <source>
        <dbReference type="Pfam" id="PF10551"/>
    </source>
</evidence>
<dbReference type="AlphaFoldDB" id="A0A2S2NGB9"/>
<gene>
    <name evidence="2" type="ORF">g.23897</name>
</gene>
<sequence>MSKTHGHPSHGIQLAERDFRNKLKDEVVINPTKTIPQAFNEIRRSIMASGIEGSTEAEVNDAIPIYTSVKSSAYRKRMKLMPTLPKKLSELNIEGDWRSTNDGKDFLLGCDGTDNKIVIFGTEGFLRRLCSGNIVFMDGTFKSAPKLFTQIYTLHCFVVGMMIPLAYALLPNKSTSTYSRMFEMIKEAAINIGLEFNPACFQIDFEIGMIVSIRQCFGFDKPIKGCLFHFGQSIWRKVQSLGLAHDYTHDDNIKKVVRRLCSLALVPIEQIDNCWTEIHSEAPQSESVLKLLNYFTETYLDPDICLFNRNMWNHFNTDGARTINHLEGWHAALNKAVGRPKPNIFILIKELKNQQTNFELDLIAQKNCNRPQKMKTKYRKLEERLSFAKDRLQNGAICILEYLDAIMFHFHLENRST</sequence>
<accession>A0A2S2NGB9</accession>
<reference evidence="2" key="1">
    <citation type="submission" date="2018-04" db="EMBL/GenBank/DDBJ databases">
        <title>Transcriptome of Schizaphis graminum biotype I.</title>
        <authorList>
            <person name="Scully E.D."/>
            <person name="Geib S.M."/>
            <person name="Palmer N.A."/>
            <person name="Koch K."/>
            <person name="Bradshaw J."/>
            <person name="Heng-Moss T."/>
            <person name="Sarath G."/>
        </authorList>
    </citation>
    <scope>NUCLEOTIDE SEQUENCE</scope>
</reference>
<protein>
    <recommendedName>
        <fullName evidence="1">MULE transposase domain-containing protein</fullName>
    </recommendedName>
</protein>